<dbReference type="InterPro" id="IPR055634">
    <property type="entry name" value="DUF7210"/>
</dbReference>
<dbReference type="Pfam" id="PF23843">
    <property type="entry name" value="DUF7210"/>
    <property type="match status" value="1"/>
</dbReference>
<dbReference type="EMBL" id="LR797169">
    <property type="protein sequence ID" value="CAB4191504.1"/>
    <property type="molecule type" value="Genomic_DNA"/>
</dbReference>
<sequence>MRFRVTGGETGLAGIDVADKRYEAGDEVELTAKQSEWLLDQGYVETLDAAKKTKTSQALAVEPVAEEATEDSGVI</sequence>
<dbReference type="EMBL" id="LR797535">
    <property type="protein sequence ID" value="CAB4223257.1"/>
    <property type="molecule type" value="Genomic_DNA"/>
</dbReference>
<evidence type="ECO:0000313" key="2">
    <source>
        <dbReference type="EMBL" id="CAB4145626.1"/>
    </source>
</evidence>
<evidence type="ECO:0000313" key="4">
    <source>
        <dbReference type="EMBL" id="CAB4191504.1"/>
    </source>
</evidence>
<dbReference type="EMBL" id="LR796931">
    <property type="protein sequence ID" value="CAB4176570.1"/>
    <property type="molecule type" value="Genomic_DNA"/>
</dbReference>
<proteinExistence type="predicted"/>
<feature type="domain" description="DUF7210" evidence="1">
    <location>
        <begin position="19"/>
        <end position="44"/>
    </location>
</feature>
<dbReference type="EMBL" id="LR796453">
    <property type="protein sequence ID" value="CAB4145626.1"/>
    <property type="molecule type" value="Genomic_DNA"/>
</dbReference>
<organism evidence="5">
    <name type="scientific">uncultured Caudovirales phage</name>
    <dbReference type="NCBI Taxonomy" id="2100421"/>
    <lineage>
        <taxon>Viruses</taxon>
        <taxon>Duplodnaviria</taxon>
        <taxon>Heunggongvirae</taxon>
        <taxon>Uroviricota</taxon>
        <taxon>Caudoviricetes</taxon>
        <taxon>Peduoviridae</taxon>
        <taxon>Maltschvirus</taxon>
        <taxon>Maltschvirus maltsch</taxon>
    </lineage>
</organism>
<name>A0A6J5T9W1_9CAUD</name>
<accession>A0A6J5T9W1</accession>
<evidence type="ECO:0000313" key="5">
    <source>
        <dbReference type="EMBL" id="CAB4223257.1"/>
    </source>
</evidence>
<evidence type="ECO:0000313" key="3">
    <source>
        <dbReference type="EMBL" id="CAB4176570.1"/>
    </source>
</evidence>
<reference evidence="5" key="1">
    <citation type="submission" date="2020-05" db="EMBL/GenBank/DDBJ databases">
        <authorList>
            <person name="Chiriac C."/>
            <person name="Salcher M."/>
            <person name="Ghai R."/>
            <person name="Kavagutti S V."/>
        </authorList>
    </citation>
    <scope>NUCLEOTIDE SEQUENCE</scope>
</reference>
<gene>
    <name evidence="4" type="ORF">UFOVP1219_57</name>
    <name evidence="5" type="ORF">UFOVP1671_32</name>
    <name evidence="2" type="ORF">UFOVP476_29</name>
    <name evidence="3" type="ORF">UFOVP986_46</name>
</gene>
<protein>
    <recommendedName>
        <fullName evidence="1">DUF7210 domain-containing protein</fullName>
    </recommendedName>
</protein>
<evidence type="ECO:0000259" key="1">
    <source>
        <dbReference type="Pfam" id="PF23843"/>
    </source>
</evidence>